<dbReference type="PANTHER" id="PTHR48207">
    <property type="entry name" value="SUCCINATE--HYDROXYMETHYLGLUTARATE COA-TRANSFERASE"/>
    <property type="match status" value="1"/>
</dbReference>
<dbReference type="SUPFAM" id="SSF89796">
    <property type="entry name" value="CoA-transferase family III (CaiB/BaiF)"/>
    <property type="match status" value="1"/>
</dbReference>
<dbReference type="Gene3D" id="3.40.50.10540">
    <property type="entry name" value="Crotonobetainyl-coa:carnitine coa-transferase, domain 1"/>
    <property type="match status" value="1"/>
</dbReference>
<evidence type="ECO:0000313" key="2">
    <source>
        <dbReference type="EMBL" id="NIJ57621.1"/>
    </source>
</evidence>
<comment type="caution">
    <text evidence="2">The sequence shown here is derived from an EMBL/GenBank/DDBJ whole genome shotgun (WGS) entry which is preliminary data.</text>
</comment>
<dbReference type="InterPro" id="IPR044855">
    <property type="entry name" value="CoA-Trfase_III_dom3_sf"/>
</dbReference>
<dbReference type="Gene3D" id="3.30.1540.10">
    <property type="entry name" value="formyl-coa transferase, domain 3"/>
    <property type="match status" value="1"/>
</dbReference>
<dbReference type="EMBL" id="JAASQI010000003">
    <property type="protein sequence ID" value="NIJ57621.1"/>
    <property type="molecule type" value="Genomic_DNA"/>
</dbReference>
<protein>
    <submittedName>
        <fullName evidence="2">Formyl-CoA transferase</fullName>
        <ecNumber evidence="2">2.8.3.16</ecNumber>
    </submittedName>
</protein>
<gene>
    <name evidence="2" type="ORF">FHS82_001457</name>
</gene>
<proteinExistence type="predicted"/>
<dbReference type="InterPro" id="IPR023606">
    <property type="entry name" value="CoA-Trfase_III_dom_1_sf"/>
</dbReference>
<dbReference type="GO" id="GO:0033608">
    <property type="term" value="F:formyl-CoA transferase activity"/>
    <property type="evidence" value="ECO:0007669"/>
    <property type="project" value="UniProtKB-EC"/>
</dbReference>
<sequence length="368" mass="39026">MAGEQLPLSGITVVAIEQAVAAPFTTSRLADAGARVIKIERPEGDFARGYDDVAGGLSSYFVWLNRGKESLTLDLTKPEGKARLAELLTGADVLVQNLKPGALDRLGFDHERLSREFPRLITLSISGYGESGPMASRKAYDLLIQAESGLCSVTGGPESPARVGISIVDIATGATAYAAILEALIRRSVTDKGAHISVSMFDVMADWLTVPLLNHEGGRSPKRIGLAHPSIAPYGVFATGDGKQILISVQSDREWRNLARVFLGDEALGTDPRFATNVARVSNRAGTDAVVAAAFAARTGEEALADIQAADVAFASVNNMEGLSRHPHLRRITVETPAGPVSYPAPAPVFAGEERRYGAVPALDKEDL</sequence>
<reference evidence="2 3" key="1">
    <citation type="submission" date="2020-03" db="EMBL/GenBank/DDBJ databases">
        <title>Genomic Encyclopedia of Type Strains, Phase IV (KMG-IV): sequencing the most valuable type-strain genomes for metagenomic binning, comparative biology and taxonomic classification.</title>
        <authorList>
            <person name="Goeker M."/>
        </authorList>
    </citation>
    <scope>NUCLEOTIDE SEQUENCE [LARGE SCALE GENOMIC DNA]</scope>
    <source>
        <strain evidence="2 3">DSM 103870</strain>
    </source>
</reference>
<evidence type="ECO:0000313" key="3">
    <source>
        <dbReference type="Proteomes" id="UP001429580"/>
    </source>
</evidence>
<name>A0ABX0V3J2_9HYPH</name>
<evidence type="ECO:0000256" key="1">
    <source>
        <dbReference type="ARBA" id="ARBA00022679"/>
    </source>
</evidence>
<dbReference type="Pfam" id="PF02515">
    <property type="entry name" value="CoA_transf_3"/>
    <property type="match status" value="1"/>
</dbReference>
<dbReference type="PANTHER" id="PTHR48207:SF3">
    <property type="entry name" value="SUCCINATE--HYDROXYMETHYLGLUTARATE COA-TRANSFERASE"/>
    <property type="match status" value="1"/>
</dbReference>
<accession>A0ABX0V3J2</accession>
<organism evidence="2 3">
    <name type="scientific">Pseudochelatococcus lubricantis</name>
    <dbReference type="NCBI Taxonomy" id="1538102"/>
    <lineage>
        <taxon>Bacteria</taxon>
        <taxon>Pseudomonadati</taxon>
        <taxon>Pseudomonadota</taxon>
        <taxon>Alphaproteobacteria</taxon>
        <taxon>Hyphomicrobiales</taxon>
        <taxon>Chelatococcaceae</taxon>
        <taxon>Pseudochelatococcus</taxon>
    </lineage>
</organism>
<dbReference type="InterPro" id="IPR003673">
    <property type="entry name" value="CoA-Trfase_fam_III"/>
</dbReference>
<dbReference type="RefSeq" id="WP_166950425.1">
    <property type="nucleotide sequence ID" value="NZ_JAASQI010000003.1"/>
</dbReference>
<dbReference type="Proteomes" id="UP001429580">
    <property type="component" value="Unassembled WGS sequence"/>
</dbReference>
<keyword evidence="1 2" id="KW-0808">Transferase</keyword>
<keyword evidence="3" id="KW-1185">Reference proteome</keyword>
<dbReference type="InterPro" id="IPR050483">
    <property type="entry name" value="CoA-transferase_III_domain"/>
</dbReference>
<dbReference type="EC" id="2.8.3.16" evidence="2"/>